<comment type="cofactor">
    <cofactor evidence="1">
        <name>pyridoxal 5'-phosphate</name>
        <dbReference type="ChEBI" id="CHEBI:597326"/>
    </cofactor>
</comment>
<dbReference type="InterPro" id="IPR004838">
    <property type="entry name" value="NHTrfase_class1_PyrdxlP-BS"/>
</dbReference>
<feature type="domain" description="Aminotransferase class I/classII large" evidence="8">
    <location>
        <begin position="30"/>
        <end position="427"/>
    </location>
</feature>
<dbReference type="GO" id="GO:0030170">
    <property type="term" value="F:pyridoxal phosphate binding"/>
    <property type="evidence" value="ECO:0007669"/>
    <property type="project" value="InterPro"/>
</dbReference>
<keyword evidence="5 7" id="KW-0808">Transferase</keyword>
<keyword evidence="4 7" id="KW-0032">Aminotransferase</keyword>
<dbReference type="GO" id="GO:0006532">
    <property type="term" value="P:aspartate biosynthetic process"/>
    <property type="evidence" value="ECO:0007669"/>
    <property type="project" value="TreeGrafter"/>
</dbReference>
<dbReference type="GO" id="GO:0004069">
    <property type="term" value="F:L-aspartate:2-oxoglutarate aminotransferase activity"/>
    <property type="evidence" value="ECO:0007669"/>
    <property type="project" value="UniProtKB-EC"/>
</dbReference>
<dbReference type="AlphaFoldDB" id="A0AAV5QG58"/>
<name>A0AAV5QG58_9ASCO</name>
<dbReference type="InterPro" id="IPR015421">
    <property type="entry name" value="PyrdxlP-dep_Trfase_major"/>
</dbReference>
<dbReference type="PRINTS" id="PR00799">
    <property type="entry name" value="TRANSAMINASE"/>
</dbReference>
<dbReference type="EC" id="2.6.1.1" evidence="7"/>
<evidence type="ECO:0000259" key="8">
    <source>
        <dbReference type="Pfam" id="PF00155"/>
    </source>
</evidence>
<dbReference type="RefSeq" id="XP_064850586.1">
    <property type="nucleotide sequence ID" value="XM_064994514.1"/>
</dbReference>
<evidence type="ECO:0000256" key="4">
    <source>
        <dbReference type="ARBA" id="ARBA00022576"/>
    </source>
</evidence>
<dbReference type="FunFam" id="3.40.640.10:FF:000066">
    <property type="entry name" value="Aspartate aminotransferase"/>
    <property type="match status" value="1"/>
</dbReference>
<dbReference type="InterPro" id="IPR004839">
    <property type="entry name" value="Aminotransferase_I/II_large"/>
</dbReference>
<organism evidence="9 10">
    <name type="scientific">Saccharomycopsis crataegensis</name>
    <dbReference type="NCBI Taxonomy" id="43959"/>
    <lineage>
        <taxon>Eukaryota</taxon>
        <taxon>Fungi</taxon>
        <taxon>Dikarya</taxon>
        <taxon>Ascomycota</taxon>
        <taxon>Saccharomycotina</taxon>
        <taxon>Saccharomycetes</taxon>
        <taxon>Saccharomycopsidaceae</taxon>
        <taxon>Saccharomycopsis</taxon>
    </lineage>
</organism>
<comment type="similarity">
    <text evidence="2">Belongs to the class-I pyridoxal-phosphate-dependent aminotransferase family.</text>
</comment>
<gene>
    <name evidence="9" type="ORF">DASC09_009110</name>
</gene>
<evidence type="ECO:0000256" key="6">
    <source>
        <dbReference type="ARBA" id="ARBA00022898"/>
    </source>
</evidence>
<dbReference type="InterPro" id="IPR015422">
    <property type="entry name" value="PyrdxlP-dep_Trfase_small"/>
</dbReference>
<evidence type="ECO:0000313" key="10">
    <source>
        <dbReference type="Proteomes" id="UP001360560"/>
    </source>
</evidence>
<evidence type="ECO:0000256" key="1">
    <source>
        <dbReference type="ARBA" id="ARBA00001933"/>
    </source>
</evidence>
<dbReference type="PROSITE" id="PS00105">
    <property type="entry name" value="AA_TRANSFER_CLASS_1"/>
    <property type="match status" value="1"/>
</dbReference>
<dbReference type="PANTHER" id="PTHR11879:SF55">
    <property type="entry name" value="GLUTAMATE OXALOACETATE TRANSAMINASE 1, ISOFORM B"/>
    <property type="match status" value="1"/>
</dbReference>
<dbReference type="Proteomes" id="UP001360560">
    <property type="component" value="Unassembled WGS sequence"/>
</dbReference>
<dbReference type="PANTHER" id="PTHR11879">
    <property type="entry name" value="ASPARTATE AMINOTRANSFERASE"/>
    <property type="match status" value="1"/>
</dbReference>
<comment type="miscellaneous">
    <text evidence="7">In eukaryotes there are cytoplasmic, mitochondrial and chloroplastic isozymes.</text>
</comment>
<dbReference type="CDD" id="cd00609">
    <property type="entry name" value="AAT_like"/>
    <property type="match status" value="1"/>
</dbReference>
<dbReference type="GO" id="GO:0005829">
    <property type="term" value="C:cytosol"/>
    <property type="evidence" value="ECO:0007669"/>
    <property type="project" value="TreeGrafter"/>
</dbReference>
<evidence type="ECO:0000256" key="7">
    <source>
        <dbReference type="RuleBase" id="RU000480"/>
    </source>
</evidence>
<keyword evidence="10" id="KW-1185">Reference proteome</keyword>
<dbReference type="InterPro" id="IPR000796">
    <property type="entry name" value="Asp_trans"/>
</dbReference>
<dbReference type="EMBL" id="BTFZ01000002">
    <property type="protein sequence ID" value="GMM33586.1"/>
    <property type="molecule type" value="Genomic_DNA"/>
</dbReference>
<evidence type="ECO:0000256" key="2">
    <source>
        <dbReference type="ARBA" id="ARBA00007441"/>
    </source>
</evidence>
<dbReference type="GeneID" id="90071565"/>
<sequence>MSVFKKINKLPPDSLFGLKARMSADTRKFKVDLGIGAYRDNSGKPWILPSIKSAEKKLQEDPTFNHEYLPIAGNPKFVDAALQVLVSDDAVYRQIKDRTVSAQTLSGTGALHFAGTFLSRFINKAPEDKIIYVSDPTWANHKQIFELLGFQVKTYPYWNPSTKSLNINEMLQTINNASSGSIFLLHAVAHNPTGLDPTKEQWNLILDAIKSKQHFPLFDIAYQGFASGSLVEDSYSLRLGIQKLSNSPIMICQSFAKNLGLYGERVGAVHLILPEIFSKHPAATAVKTNVAPDAEEDPEEFKEAVASQFKKITRSELSNPPAYGSKVAAEVLTDPQLRAQWEQDLKTMSSRIYSMRVALRDALTNKYKTPGNWDHIVKQIGMFSFTGLSKQEVQRLEEKHGVYLTSTGRASVAGLNENNVDFTAQAIDEVVRYSLNQKL</sequence>
<evidence type="ECO:0000256" key="3">
    <source>
        <dbReference type="ARBA" id="ARBA00011738"/>
    </source>
</evidence>
<protein>
    <recommendedName>
        <fullName evidence="7">Aspartate aminotransferase</fullName>
        <ecNumber evidence="7">2.6.1.1</ecNumber>
    </recommendedName>
</protein>
<keyword evidence="6" id="KW-0663">Pyridoxal phosphate</keyword>
<dbReference type="Pfam" id="PF00155">
    <property type="entry name" value="Aminotran_1_2"/>
    <property type="match status" value="1"/>
</dbReference>
<comment type="catalytic activity">
    <reaction evidence="7">
        <text>L-aspartate + 2-oxoglutarate = oxaloacetate + L-glutamate</text>
        <dbReference type="Rhea" id="RHEA:21824"/>
        <dbReference type="ChEBI" id="CHEBI:16452"/>
        <dbReference type="ChEBI" id="CHEBI:16810"/>
        <dbReference type="ChEBI" id="CHEBI:29985"/>
        <dbReference type="ChEBI" id="CHEBI:29991"/>
        <dbReference type="EC" id="2.6.1.1"/>
    </reaction>
</comment>
<evidence type="ECO:0000256" key="5">
    <source>
        <dbReference type="ARBA" id="ARBA00022679"/>
    </source>
</evidence>
<reference evidence="9 10" key="1">
    <citation type="journal article" date="2023" name="Elife">
        <title>Identification of key yeast species and microbe-microbe interactions impacting larval growth of Drosophila in the wild.</title>
        <authorList>
            <person name="Mure A."/>
            <person name="Sugiura Y."/>
            <person name="Maeda R."/>
            <person name="Honda K."/>
            <person name="Sakurai N."/>
            <person name="Takahashi Y."/>
            <person name="Watada M."/>
            <person name="Katoh T."/>
            <person name="Gotoh A."/>
            <person name="Gotoh Y."/>
            <person name="Taniguchi I."/>
            <person name="Nakamura K."/>
            <person name="Hayashi T."/>
            <person name="Katayama T."/>
            <person name="Uemura T."/>
            <person name="Hattori Y."/>
        </authorList>
    </citation>
    <scope>NUCLEOTIDE SEQUENCE [LARGE SCALE GENOMIC DNA]</scope>
    <source>
        <strain evidence="9 10">SC-9</strain>
    </source>
</reference>
<dbReference type="FunFam" id="3.90.1150.10:FF:000001">
    <property type="entry name" value="Aspartate aminotransferase"/>
    <property type="match status" value="1"/>
</dbReference>
<dbReference type="InterPro" id="IPR015424">
    <property type="entry name" value="PyrdxlP-dep_Trfase"/>
</dbReference>
<dbReference type="SUPFAM" id="SSF53383">
    <property type="entry name" value="PLP-dependent transferases"/>
    <property type="match status" value="1"/>
</dbReference>
<proteinExistence type="inferred from homology"/>
<dbReference type="Gene3D" id="3.90.1150.10">
    <property type="entry name" value="Aspartate Aminotransferase, domain 1"/>
    <property type="match status" value="1"/>
</dbReference>
<accession>A0AAV5QG58</accession>
<comment type="subunit">
    <text evidence="3 7">Homodimer.</text>
</comment>
<comment type="caution">
    <text evidence="9">The sequence shown here is derived from an EMBL/GenBank/DDBJ whole genome shotgun (WGS) entry which is preliminary data.</text>
</comment>
<evidence type="ECO:0000313" key="9">
    <source>
        <dbReference type="EMBL" id="GMM33586.1"/>
    </source>
</evidence>
<dbReference type="Gene3D" id="3.40.640.10">
    <property type="entry name" value="Type I PLP-dependent aspartate aminotransferase-like (Major domain)"/>
    <property type="match status" value="1"/>
</dbReference>